<feature type="region of interest" description="Disordered" evidence="1">
    <location>
        <begin position="1"/>
        <end position="24"/>
    </location>
</feature>
<sequence length="176" mass="19970">MATPHPSASAVSRPQSSRPQQASTILSDDSFPDELLVEIATAAVQEDRRLADEFRAGLTLSHLSYRFRDIIIGTPTLWTVIKAELLVEGSVELLKLYLERSRACKIWVTLRELSDSDYRRLIAADLSHVLPHVNRIWRQPQFDECSFGCIPKCRGSRLGAPRDLTLRRVDRKLHHG</sequence>
<name>A0AAD7JK74_9AGAR</name>
<keyword evidence="3" id="KW-1185">Reference proteome</keyword>
<feature type="compositionally biased region" description="Low complexity" evidence="1">
    <location>
        <begin position="1"/>
        <end position="23"/>
    </location>
</feature>
<comment type="caution">
    <text evidence="2">The sequence shown here is derived from an EMBL/GenBank/DDBJ whole genome shotgun (WGS) entry which is preliminary data.</text>
</comment>
<evidence type="ECO:0000256" key="1">
    <source>
        <dbReference type="SAM" id="MobiDB-lite"/>
    </source>
</evidence>
<proteinExistence type="predicted"/>
<evidence type="ECO:0000313" key="3">
    <source>
        <dbReference type="Proteomes" id="UP001215280"/>
    </source>
</evidence>
<dbReference type="Proteomes" id="UP001215280">
    <property type="component" value="Unassembled WGS sequence"/>
</dbReference>
<dbReference type="EMBL" id="JARJLG010000037">
    <property type="protein sequence ID" value="KAJ7764556.1"/>
    <property type="molecule type" value="Genomic_DNA"/>
</dbReference>
<reference evidence="2" key="1">
    <citation type="submission" date="2023-03" db="EMBL/GenBank/DDBJ databases">
        <title>Massive genome expansion in bonnet fungi (Mycena s.s.) driven by repeated elements and novel gene families across ecological guilds.</title>
        <authorList>
            <consortium name="Lawrence Berkeley National Laboratory"/>
            <person name="Harder C.B."/>
            <person name="Miyauchi S."/>
            <person name="Viragh M."/>
            <person name="Kuo A."/>
            <person name="Thoen E."/>
            <person name="Andreopoulos B."/>
            <person name="Lu D."/>
            <person name="Skrede I."/>
            <person name="Drula E."/>
            <person name="Henrissat B."/>
            <person name="Morin E."/>
            <person name="Kohler A."/>
            <person name="Barry K."/>
            <person name="LaButti K."/>
            <person name="Morin E."/>
            <person name="Salamov A."/>
            <person name="Lipzen A."/>
            <person name="Mereny Z."/>
            <person name="Hegedus B."/>
            <person name="Baldrian P."/>
            <person name="Stursova M."/>
            <person name="Weitz H."/>
            <person name="Taylor A."/>
            <person name="Grigoriev I.V."/>
            <person name="Nagy L.G."/>
            <person name="Martin F."/>
            <person name="Kauserud H."/>
        </authorList>
    </citation>
    <scope>NUCLEOTIDE SEQUENCE</scope>
    <source>
        <strain evidence="2">CBHHK188m</strain>
    </source>
</reference>
<accession>A0AAD7JK74</accession>
<protein>
    <submittedName>
        <fullName evidence="2">Uncharacterized protein</fullName>
    </submittedName>
</protein>
<evidence type="ECO:0000313" key="2">
    <source>
        <dbReference type="EMBL" id="KAJ7764556.1"/>
    </source>
</evidence>
<dbReference type="AlphaFoldDB" id="A0AAD7JK74"/>
<organism evidence="2 3">
    <name type="scientific">Mycena maculata</name>
    <dbReference type="NCBI Taxonomy" id="230809"/>
    <lineage>
        <taxon>Eukaryota</taxon>
        <taxon>Fungi</taxon>
        <taxon>Dikarya</taxon>
        <taxon>Basidiomycota</taxon>
        <taxon>Agaricomycotina</taxon>
        <taxon>Agaricomycetes</taxon>
        <taxon>Agaricomycetidae</taxon>
        <taxon>Agaricales</taxon>
        <taxon>Marasmiineae</taxon>
        <taxon>Mycenaceae</taxon>
        <taxon>Mycena</taxon>
    </lineage>
</organism>
<gene>
    <name evidence="2" type="ORF">DFH07DRAFT_1016289</name>
</gene>